<organism evidence="1">
    <name type="scientific">marine sediment metagenome</name>
    <dbReference type="NCBI Taxonomy" id="412755"/>
    <lineage>
        <taxon>unclassified sequences</taxon>
        <taxon>metagenomes</taxon>
        <taxon>ecological metagenomes</taxon>
    </lineage>
</organism>
<dbReference type="EMBL" id="LAZR01000386">
    <property type="protein sequence ID" value="KKN71293.1"/>
    <property type="molecule type" value="Genomic_DNA"/>
</dbReference>
<protein>
    <submittedName>
        <fullName evidence="1">Uncharacterized protein</fullName>
    </submittedName>
</protein>
<name>A0A0F9VZT5_9ZZZZ</name>
<proteinExistence type="predicted"/>
<gene>
    <name evidence="1" type="ORF">LCGC14_0422030</name>
</gene>
<evidence type="ECO:0000313" key="1">
    <source>
        <dbReference type="EMBL" id="KKN71293.1"/>
    </source>
</evidence>
<reference evidence="1" key="1">
    <citation type="journal article" date="2015" name="Nature">
        <title>Complex archaea that bridge the gap between prokaryotes and eukaryotes.</title>
        <authorList>
            <person name="Spang A."/>
            <person name="Saw J.H."/>
            <person name="Jorgensen S.L."/>
            <person name="Zaremba-Niedzwiedzka K."/>
            <person name="Martijn J."/>
            <person name="Lind A.E."/>
            <person name="van Eijk R."/>
            <person name="Schleper C."/>
            <person name="Guy L."/>
            <person name="Ettema T.J."/>
        </authorList>
    </citation>
    <scope>NUCLEOTIDE SEQUENCE</scope>
</reference>
<accession>A0A0F9VZT5</accession>
<dbReference type="AlphaFoldDB" id="A0A0F9VZT5"/>
<comment type="caution">
    <text evidence="1">The sequence shown here is derived from an EMBL/GenBank/DDBJ whole genome shotgun (WGS) entry which is preliminary data.</text>
</comment>
<sequence length="67" mass="7549">MGRSPKRRTKRKSMRPKKLSMKNAFKGIRTVGAPSGRAMKRVGDAMAAGTRIRKKKGSKMMKTPRFI</sequence>